<feature type="region of interest" description="Disordered" evidence="1">
    <location>
        <begin position="29"/>
        <end position="49"/>
    </location>
</feature>
<reference evidence="2 3" key="2">
    <citation type="submission" date="2020-04" db="EMBL/GenBank/DDBJ databases">
        <title>Genome sequencing and assembly of multiple isolates from the Colletotrichum gloeosporioides species complex.</title>
        <authorList>
            <person name="Gan P."/>
            <person name="Shirasu K."/>
        </authorList>
    </citation>
    <scope>NUCLEOTIDE SEQUENCE [LARGE SCALE GENOMIC DNA]</scope>
    <source>
        <strain evidence="2 3">Nara gc5</strain>
    </source>
</reference>
<dbReference type="AlphaFoldDB" id="A0A7J6JCQ0"/>
<dbReference type="RefSeq" id="XP_066009290.1">
    <property type="nucleotide sequence ID" value="XM_066151250.1"/>
</dbReference>
<evidence type="ECO:0000313" key="2">
    <source>
        <dbReference type="EMBL" id="KAF4488068.1"/>
    </source>
</evidence>
<organism evidence="2 3">
    <name type="scientific">Colletotrichum fructicola (strain Nara gc5)</name>
    <name type="common">Anthracnose fungus</name>
    <name type="synonym">Colletotrichum gloeosporioides (strain Nara gc5)</name>
    <dbReference type="NCBI Taxonomy" id="1213859"/>
    <lineage>
        <taxon>Eukaryota</taxon>
        <taxon>Fungi</taxon>
        <taxon>Dikarya</taxon>
        <taxon>Ascomycota</taxon>
        <taxon>Pezizomycotina</taxon>
        <taxon>Sordariomycetes</taxon>
        <taxon>Hypocreomycetidae</taxon>
        <taxon>Glomerellales</taxon>
        <taxon>Glomerellaceae</taxon>
        <taxon>Colletotrichum</taxon>
        <taxon>Colletotrichum gloeosporioides species complex</taxon>
    </lineage>
</organism>
<dbReference type="Proteomes" id="UP000011096">
    <property type="component" value="Unassembled WGS sequence"/>
</dbReference>
<dbReference type="InParanoid" id="A0A7J6JCQ0"/>
<protein>
    <submittedName>
        <fullName evidence="2">Uncharacterized protein</fullName>
    </submittedName>
</protein>
<proteinExistence type="predicted"/>
<dbReference type="EMBL" id="ANPB02000002">
    <property type="protein sequence ID" value="KAF4488068.1"/>
    <property type="molecule type" value="Genomic_DNA"/>
</dbReference>
<comment type="caution">
    <text evidence="2">The sequence shown here is derived from an EMBL/GenBank/DDBJ whole genome shotgun (WGS) entry which is preliminary data.</text>
</comment>
<reference evidence="2 3" key="1">
    <citation type="submission" date="2012-08" db="EMBL/GenBank/DDBJ databases">
        <authorList>
            <person name="Gan P.H.P."/>
            <person name="Ikeda K."/>
            <person name="Irieda H."/>
            <person name="Narusaka M."/>
            <person name="O'Connell R.J."/>
            <person name="Narusaka Y."/>
            <person name="Takano Y."/>
            <person name="Kubo Y."/>
            <person name="Shirasu K."/>
        </authorList>
    </citation>
    <scope>NUCLEOTIDE SEQUENCE [LARGE SCALE GENOMIC DNA]</scope>
    <source>
        <strain evidence="2 3">Nara gc5</strain>
    </source>
</reference>
<sequence length="80" mass="8973">MAMEVVTERLEDTKKRALKAIPFPERGLGLFSPTPSNNRNCPRLPKFDPTPNRPERSIFVHGCQLGNCCALVILCLAHVR</sequence>
<accession>A0A7J6JCQ0</accession>
<evidence type="ECO:0000256" key="1">
    <source>
        <dbReference type="SAM" id="MobiDB-lite"/>
    </source>
</evidence>
<gene>
    <name evidence="2" type="ORF">CGGC5_v004241</name>
</gene>
<keyword evidence="3" id="KW-1185">Reference proteome</keyword>
<dbReference type="GeneID" id="43608959"/>
<evidence type="ECO:0000313" key="3">
    <source>
        <dbReference type="Proteomes" id="UP000011096"/>
    </source>
</evidence>
<name>A0A7J6JCQ0_COLFN</name>